<evidence type="ECO:0000256" key="1">
    <source>
        <dbReference type="ARBA" id="ARBA00022727"/>
    </source>
</evidence>
<dbReference type="GO" id="GO:0000287">
    <property type="term" value="F:magnesium ion binding"/>
    <property type="evidence" value="ECO:0007669"/>
    <property type="project" value="InterPro"/>
</dbReference>
<evidence type="ECO:0000313" key="6">
    <source>
        <dbReference type="Proteomes" id="UP000017842"/>
    </source>
</evidence>
<organism evidence="5 6">
    <name type="scientific">Methyloglobulus morosus KoM1</name>
    <dbReference type="NCBI Taxonomy" id="1116472"/>
    <lineage>
        <taxon>Bacteria</taxon>
        <taxon>Pseudomonadati</taxon>
        <taxon>Pseudomonadota</taxon>
        <taxon>Gammaproteobacteria</taxon>
        <taxon>Methylococcales</taxon>
        <taxon>Methylococcaceae</taxon>
        <taxon>Methyloglobulus</taxon>
    </lineage>
</organism>
<dbReference type="NCBIfam" id="NF005537">
    <property type="entry name" value="PRK07199.1"/>
    <property type="match status" value="1"/>
</dbReference>
<protein>
    <submittedName>
        <fullName evidence="5">Ribose-phosphate pyrophosphokinase Prs</fullName>
        <ecNumber evidence="5">2.7.6.1</ecNumber>
    </submittedName>
</protein>
<name>V5DMG0_9GAMM</name>
<dbReference type="GO" id="GO:0006164">
    <property type="term" value="P:purine nucleotide biosynthetic process"/>
    <property type="evidence" value="ECO:0007669"/>
    <property type="project" value="TreeGrafter"/>
</dbReference>
<dbReference type="GO" id="GO:0006015">
    <property type="term" value="P:5-phosphoribose 1-diphosphate biosynthetic process"/>
    <property type="evidence" value="ECO:0007669"/>
    <property type="project" value="TreeGrafter"/>
</dbReference>
<accession>V5DMG0</accession>
<sequence length="293" mass="32438">MSMMILAFPDYLRQCNRIASRLNIPLVEIVLHHFPDSESYLRLPPSLPEHVIICRSLNQPNDKLIELLLCAKTAREFGAKRLTLIAPYLSYMRQDIAIQPGEAVSQRIIGNLLADLFDDVITVDPHLHRISSLSQAIPIKNAISLTAADEIGRFLKQKLENALLLGPDSESEQWITRIAHVTGFDYCIAGKERQGDKQVEITLPTRQYRNQPVVIVDDVASTGRTLGNTGKRLQAAGCKDIYAVVTHPLFCGDAETYILQSGVKSIWSTDSIEHRTACIGLDGLLAGAIKTIA</sequence>
<dbReference type="STRING" id="1116472.MGMO_145c00040"/>
<keyword evidence="1 2" id="KW-0545">Nucleotide biosynthesis</keyword>
<dbReference type="GO" id="GO:0016301">
    <property type="term" value="F:kinase activity"/>
    <property type="evidence" value="ECO:0007669"/>
    <property type="project" value="UniProtKB-KW"/>
</dbReference>
<dbReference type="Proteomes" id="UP000017842">
    <property type="component" value="Unassembled WGS sequence"/>
</dbReference>
<dbReference type="Pfam" id="PF13793">
    <property type="entry name" value="Pribosyltran_N"/>
    <property type="match status" value="1"/>
</dbReference>
<reference evidence="5 6" key="1">
    <citation type="journal article" date="2013" name="Genome Announc.">
        <title>Draft Genome Sequence of the Methanotrophic Gammaproteobacterium Methyloglobulus morosus DSM 22980 Strain KoM1.</title>
        <authorList>
            <person name="Poehlein A."/>
            <person name="Deutzmann J.S."/>
            <person name="Daniel R."/>
            <person name="Simeonova D.D."/>
        </authorList>
    </citation>
    <scope>NUCLEOTIDE SEQUENCE [LARGE SCALE GENOMIC DNA]</scope>
    <source>
        <strain evidence="5 6">KoM1</strain>
    </source>
</reference>
<dbReference type="InterPro" id="IPR000836">
    <property type="entry name" value="PRTase_dom"/>
</dbReference>
<dbReference type="SUPFAM" id="SSF53271">
    <property type="entry name" value="PRTase-like"/>
    <property type="match status" value="2"/>
</dbReference>
<dbReference type="EC" id="2.7.6.1" evidence="5"/>
<feature type="domain" description="Ribose-phosphate pyrophosphokinase N-terminal" evidence="4">
    <location>
        <begin position="14"/>
        <end position="114"/>
    </location>
</feature>
<dbReference type="GO" id="GO:0004749">
    <property type="term" value="F:ribose phosphate diphosphokinase activity"/>
    <property type="evidence" value="ECO:0007669"/>
    <property type="project" value="UniProtKB-EC"/>
</dbReference>
<dbReference type="AlphaFoldDB" id="V5DMG0"/>
<comment type="similarity">
    <text evidence="2">Belongs to the ribose-phosphate pyrophosphokinase family.</text>
</comment>
<evidence type="ECO:0000313" key="5">
    <source>
        <dbReference type="EMBL" id="ESS68591.1"/>
    </source>
</evidence>
<dbReference type="EMBL" id="AYLO01000134">
    <property type="protein sequence ID" value="ESS68591.1"/>
    <property type="molecule type" value="Genomic_DNA"/>
</dbReference>
<keyword evidence="5" id="KW-0418">Kinase</keyword>
<dbReference type="PATRIC" id="fig|1116472.3.peg.3557"/>
<dbReference type="GO" id="GO:0002189">
    <property type="term" value="C:ribose phosphate diphosphokinase complex"/>
    <property type="evidence" value="ECO:0007669"/>
    <property type="project" value="TreeGrafter"/>
</dbReference>
<gene>
    <name evidence="5" type="primary">prs</name>
    <name evidence="5" type="ORF">MGMO_145c00040</name>
</gene>
<dbReference type="InterPro" id="IPR029099">
    <property type="entry name" value="Pribosyltran_N"/>
</dbReference>
<dbReference type="PANTHER" id="PTHR10210:SF41">
    <property type="entry name" value="RIBOSE-PHOSPHATE PYROPHOSPHOKINASE 1, CHLOROPLASTIC"/>
    <property type="match status" value="1"/>
</dbReference>
<evidence type="ECO:0000256" key="2">
    <source>
        <dbReference type="RuleBase" id="RU004324"/>
    </source>
</evidence>
<dbReference type="NCBIfam" id="TIGR01251">
    <property type="entry name" value="ribP_PPkin"/>
    <property type="match status" value="1"/>
</dbReference>
<evidence type="ECO:0000259" key="3">
    <source>
        <dbReference type="Pfam" id="PF00156"/>
    </source>
</evidence>
<dbReference type="eggNOG" id="COG0462">
    <property type="taxonomic scope" value="Bacteria"/>
</dbReference>
<keyword evidence="5" id="KW-0808">Transferase</keyword>
<dbReference type="GO" id="GO:0005737">
    <property type="term" value="C:cytoplasm"/>
    <property type="evidence" value="ECO:0007669"/>
    <property type="project" value="TreeGrafter"/>
</dbReference>
<dbReference type="InterPro" id="IPR029057">
    <property type="entry name" value="PRTase-like"/>
</dbReference>
<keyword evidence="6" id="KW-1185">Reference proteome</keyword>
<dbReference type="Gene3D" id="3.40.50.2020">
    <property type="match status" value="2"/>
</dbReference>
<feature type="domain" description="Phosphoribosyltransferase" evidence="3">
    <location>
        <begin position="148"/>
        <end position="247"/>
    </location>
</feature>
<dbReference type="Pfam" id="PF00156">
    <property type="entry name" value="Pribosyltran"/>
    <property type="match status" value="1"/>
</dbReference>
<evidence type="ECO:0000259" key="4">
    <source>
        <dbReference type="Pfam" id="PF13793"/>
    </source>
</evidence>
<dbReference type="CDD" id="cd06223">
    <property type="entry name" value="PRTases_typeI"/>
    <property type="match status" value="1"/>
</dbReference>
<dbReference type="InterPro" id="IPR005946">
    <property type="entry name" value="Rib-P_diPkinase"/>
</dbReference>
<comment type="caution">
    <text evidence="5">The sequence shown here is derived from an EMBL/GenBank/DDBJ whole genome shotgun (WGS) entry which is preliminary data.</text>
</comment>
<dbReference type="SMART" id="SM01400">
    <property type="entry name" value="Pribosyltran_N"/>
    <property type="match status" value="1"/>
</dbReference>
<dbReference type="PANTHER" id="PTHR10210">
    <property type="entry name" value="RIBOSE-PHOSPHATE DIPHOSPHOKINASE FAMILY MEMBER"/>
    <property type="match status" value="1"/>
</dbReference>
<proteinExistence type="inferred from homology"/>